<reference evidence="2 3" key="1">
    <citation type="submission" date="2015-07" db="EMBL/GenBank/DDBJ databases">
        <title>The genome of Melipona quadrifasciata.</title>
        <authorList>
            <person name="Pan H."/>
            <person name="Kapheim K."/>
        </authorList>
    </citation>
    <scope>NUCLEOTIDE SEQUENCE [LARGE SCALE GENOMIC DNA]</scope>
    <source>
        <strain evidence="2">0111107301</strain>
        <tissue evidence="2">Whole body</tissue>
    </source>
</reference>
<sequence length="184" mass="21260">MQTKREWRRRVSEADKRKTFSDLIAFLEQQYKFLTIDSQSREIPPPTLRRFVAQRERKPAVVLNANEVKYPLCSDNHLLSRRERFKKLTIERRRKTAKELRVCFNCLRPGHGVKRCMSSACQVCQVKHHNLLYQRTTSGLDTSRTPEDTEAGRSDGSNPPQTYTVASAIPLEHVLLSAAMITDC</sequence>
<dbReference type="STRING" id="166423.A0A0M8ZWH3"/>
<protein>
    <recommendedName>
        <fullName evidence="4">CCHC-type domain-containing protein</fullName>
    </recommendedName>
</protein>
<proteinExistence type="predicted"/>
<dbReference type="OrthoDB" id="7614251at2759"/>
<organism evidence="2 3">
    <name type="scientific">Melipona quadrifasciata</name>
    <dbReference type="NCBI Taxonomy" id="166423"/>
    <lineage>
        <taxon>Eukaryota</taxon>
        <taxon>Metazoa</taxon>
        <taxon>Ecdysozoa</taxon>
        <taxon>Arthropoda</taxon>
        <taxon>Hexapoda</taxon>
        <taxon>Insecta</taxon>
        <taxon>Pterygota</taxon>
        <taxon>Neoptera</taxon>
        <taxon>Endopterygota</taxon>
        <taxon>Hymenoptera</taxon>
        <taxon>Apocrita</taxon>
        <taxon>Aculeata</taxon>
        <taxon>Apoidea</taxon>
        <taxon>Anthophila</taxon>
        <taxon>Apidae</taxon>
        <taxon>Melipona</taxon>
    </lineage>
</organism>
<accession>A0A0M8ZWH3</accession>
<feature type="region of interest" description="Disordered" evidence="1">
    <location>
        <begin position="137"/>
        <end position="161"/>
    </location>
</feature>
<evidence type="ECO:0000313" key="3">
    <source>
        <dbReference type="Proteomes" id="UP000053105"/>
    </source>
</evidence>
<dbReference type="PANTHER" id="PTHR47331">
    <property type="entry name" value="PHD-TYPE DOMAIN-CONTAINING PROTEIN"/>
    <property type="match status" value="1"/>
</dbReference>
<evidence type="ECO:0008006" key="4">
    <source>
        <dbReference type="Google" id="ProtNLM"/>
    </source>
</evidence>
<dbReference type="EMBL" id="KQ435819">
    <property type="protein sequence ID" value="KOX72525.1"/>
    <property type="molecule type" value="Genomic_DNA"/>
</dbReference>
<name>A0A0M8ZWH3_9HYME</name>
<keyword evidence="3" id="KW-1185">Reference proteome</keyword>
<dbReference type="Proteomes" id="UP000053105">
    <property type="component" value="Unassembled WGS sequence"/>
</dbReference>
<evidence type="ECO:0000256" key="1">
    <source>
        <dbReference type="SAM" id="MobiDB-lite"/>
    </source>
</evidence>
<feature type="compositionally biased region" description="Basic and acidic residues" evidence="1">
    <location>
        <begin position="144"/>
        <end position="153"/>
    </location>
</feature>
<dbReference type="AlphaFoldDB" id="A0A0M8ZWH3"/>
<gene>
    <name evidence="2" type="ORF">WN51_03119</name>
</gene>
<evidence type="ECO:0000313" key="2">
    <source>
        <dbReference type="EMBL" id="KOX72525.1"/>
    </source>
</evidence>